<reference evidence="1" key="1">
    <citation type="submission" date="2023-12" db="EMBL/GenBank/DDBJ databases">
        <title>Genome assembly of Anisodus tanguticus.</title>
        <authorList>
            <person name="Wang Y.-J."/>
        </authorList>
    </citation>
    <scope>NUCLEOTIDE SEQUENCE</scope>
    <source>
        <strain evidence="1">KB-2021</strain>
        <tissue evidence="1">Leaf</tissue>
    </source>
</reference>
<dbReference type="EMBL" id="JAVYJV010000001">
    <property type="protein sequence ID" value="KAK4379752.1"/>
    <property type="molecule type" value="Genomic_DNA"/>
</dbReference>
<evidence type="ECO:0000313" key="1">
    <source>
        <dbReference type="EMBL" id="KAK4379752.1"/>
    </source>
</evidence>
<evidence type="ECO:0000313" key="2">
    <source>
        <dbReference type="Proteomes" id="UP001291623"/>
    </source>
</evidence>
<dbReference type="AlphaFoldDB" id="A0AAE1T180"/>
<organism evidence="1 2">
    <name type="scientific">Anisodus tanguticus</name>
    <dbReference type="NCBI Taxonomy" id="243964"/>
    <lineage>
        <taxon>Eukaryota</taxon>
        <taxon>Viridiplantae</taxon>
        <taxon>Streptophyta</taxon>
        <taxon>Embryophyta</taxon>
        <taxon>Tracheophyta</taxon>
        <taxon>Spermatophyta</taxon>
        <taxon>Magnoliopsida</taxon>
        <taxon>eudicotyledons</taxon>
        <taxon>Gunneridae</taxon>
        <taxon>Pentapetalae</taxon>
        <taxon>asterids</taxon>
        <taxon>lamiids</taxon>
        <taxon>Solanales</taxon>
        <taxon>Solanaceae</taxon>
        <taxon>Solanoideae</taxon>
        <taxon>Hyoscyameae</taxon>
        <taxon>Anisodus</taxon>
    </lineage>
</organism>
<accession>A0AAE1T180</accession>
<gene>
    <name evidence="1" type="ORF">RND71_001614</name>
</gene>
<name>A0AAE1T180_9SOLA</name>
<comment type="caution">
    <text evidence="1">The sequence shown here is derived from an EMBL/GenBank/DDBJ whole genome shotgun (WGS) entry which is preliminary data.</text>
</comment>
<sequence length="127" mass="13991">MEELEHRRFLFCLKRRASELGSGRVEFAENGQHGQIRDSHFKDKKGEDLGELGFEAKPYTSVAAYTGPGPGYWAMVGSVEGVTSHYYPNGLIQSTNGYVEEKVDELCQIFGKEYGDPLRIVGVGAGA</sequence>
<keyword evidence="2" id="KW-1185">Reference proteome</keyword>
<proteinExistence type="predicted"/>
<protein>
    <submittedName>
        <fullName evidence="1">Uncharacterized protein</fullName>
    </submittedName>
</protein>
<dbReference type="Proteomes" id="UP001291623">
    <property type="component" value="Unassembled WGS sequence"/>
</dbReference>